<protein>
    <submittedName>
        <fullName evidence="1">Uncharacterized protein</fullName>
    </submittedName>
</protein>
<dbReference type="RefSeq" id="WP_412071839.1">
    <property type="nucleotide sequence ID" value="NZ_CABVHU010000038.1"/>
</dbReference>
<dbReference type="EMBL" id="CABVHU010000038">
    <property type="protein sequence ID" value="VVO45232.1"/>
    <property type="molecule type" value="Genomic_DNA"/>
</dbReference>
<dbReference type="AlphaFoldDB" id="A0A5E7G326"/>
<proteinExistence type="predicted"/>
<organism evidence="1 2">
    <name type="scientific">Pseudomonas fluorescens</name>
    <dbReference type="NCBI Taxonomy" id="294"/>
    <lineage>
        <taxon>Bacteria</taxon>
        <taxon>Pseudomonadati</taxon>
        <taxon>Pseudomonadota</taxon>
        <taxon>Gammaproteobacteria</taxon>
        <taxon>Pseudomonadales</taxon>
        <taxon>Pseudomonadaceae</taxon>
        <taxon>Pseudomonas</taxon>
    </lineage>
</organism>
<gene>
    <name evidence="1" type="ORF">PS833_06624</name>
</gene>
<accession>A0A5E7G326</accession>
<sequence length="79" mass="9175">MTQDELRKLEACMEENDDTVYCDIQMPVAQGRELLQLVSTLRESKAYPSLDRVFEHMQDELSTSIDIVENPPTWGPWCQ</sequence>
<evidence type="ECO:0000313" key="2">
    <source>
        <dbReference type="Proteomes" id="UP000409037"/>
    </source>
</evidence>
<evidence type="ECO:0000313" key="1">
    <source>
        <dbReference type="EMBL" id="VVO45232.1"/>
    </source>
</evidence>
<dbReference type="Proteomes" id="UP000409037">
    <property type="component" value="Unassembled WGS sequence"/>
</dbReference>
<name>A0A5E7G326_PSEFL</name>
<reference evidence="1 2" key="1">
    <citation type="submission" date="2019-09" db="EMBL/GenBank/DDBJ databases">
        <authorList>
            <person name="Chandra G."/>
            <person name="Truman W A."/>
        </authorList>
    </citation>
    <scope>NUCLEOTIDE SEQUENCE [LARGE SCALE GENOMIC DNA]</scope>
    <source>
        <strain evidence="1">PS833</strain>
    </source>
</reference>